<reference evidence="2 3" key="1">
    <citation type="journal article" date="2018" name="Front. Plant Sci.">
        <title>Red Clover (Trifolium pratense) and Zigzag Clover (T. medium) - A Picture of Genomic Similarities and Differences.</title>
        <authorList>
            <person name="Dluhosova J."/>
            <person name="Istvanek J."/>
            <person name="Nedelnik J."/>
            <person name="Repkova J."/>
        </authorList>
    </citation>
    <scope>NUCLEOTIDE SEQUENCE [LARGE SCALE GENOMIC DNA]</scope>
    <source>
        <strain evidence="3">cv. 10/8</strain>
        <tissue evidence="2">Leaf</tissue>
    </source>
</reference>
<proteinExistence type="predicted"/>
<feature type="region of interest" description="Disordered" evidence="1">
    <location>
        <begin position="1"/>
        <end position="31"/>
    </location>
</feature>
<organism evidence="2 3">
    <name type="scientific">Trifolium medium</name>
    <dbReference type="NCBI Taxonomy" id="97028"/>
    <lineage>
        <taxon>Eukaryota</taxon>
        <taxon>Viridiplantae</taxon>
        <taxon>Streptophyta</taxon>
        <taxon>Embryophyta</taxon>
        <taxon>Tracheophyta</taxon>
        <taxon>Spermatophyta</taxon>
        <taxon>Magnoliopsida</taxon>
        <taxon>eudicotyledons</taxon>
        <taxon>Gunneridae</taxon>
        <taxon>Pentapetalae</taxon>
        <taxon>rosids</taxon>
        <taxon>fabids</taxon>
        <taxon>Fabales</taxon>
        <taxon>Fabaceae</taxon>
        <taxon>Papilionoideae</taxon>
        <taxon>50 kb inversion clade</taxon>
        <taxon>NPAAA clade</taxon>
        <taxon>Hologalegina</taxon>
        <taxon>IRL clade</taxon>
        <taxon>Trifolieae</taxon>
        <taxon>Trifolium</taxon>
    </lineage>
</organism>
<protein>
    <submittedName>
        <fullName evidence="2">Clathrin heavy chain</fullName>
    </submittedName>
</protein>
<accession>A0A392MPR4</accession>
<keyword evidence="3" id="KW-1185">Reference proteome</keyword>
<sequence>MTGLNNDSSKKEVKVKKLQSPSNEGKETTNDEKGKCIIGMQMMIQQIHYQTIYVVDHMDVADLWEKFLNLYYRRQLIDQVRFTTLPERKSGVQFSSAVDEDLMIADLFY</sequence>
<evidence type="ECO:0000256" key="1">
    <source>
        <dbReference type="SAM" id="MobiDB-lite"/>
    </source>
</evidence>
<evidence type="ECO:0000313" key="3">
    <source>
        <dbReference type="Proteomes" id="UP000265520"/>
    </source>
</evidence>
<dbReference type="EMBL" id="LXQA010016186">
    <property type="protein sequence ID" value="MCH89457.1"/>
    <property type="molecule type" value="Genomic_DNA"/>
</dbReference>
<dbReference type="AlphaFoldDB" id="A0A392MPR4"/>
<gene>
    <name evidence="2" type="ORF">A2U01_0010353</name>
</gene>
<dbReference type="Proteomes" id="UP000265520">
    <property type="component" value="Unassembled WGS sequence"/>
</dbReference>
<name>A0A392MPR4_9FABA</name>
<evidence type="ECO:0000313" key="2">
    <source>
        <dbReference type="EMBL" id="MCH89457.1"/>
    </source>
</evidence>
<comment type="caution">
    <text evidence="2">The sequence shown here is derived from an EMBL/GenBank/DDBJ whole genome shotgun (WGS) entry which is preliminary data.</text>
</comment>